<dbReference type="InterPro" id="IPR011105">
    <property type="entry name" value="Cell_wall_hydrolase_SleB"/>
</dbReference>
<dbReference type="RefSeq" id="WP_200608412.1">
    <property type="nucleotide sequence ID" value="NZ_JAEHHL010000002.1"/>
</dbReference>
<feature type="signal peptide" evidence="1">
    <location>
        <begin position="1"/>
        <end position="21"/>
    </location>
</feature>
<evidence type="ECO:0000256" key="1">
    <source>
        <dbReference type="SAM" id="SignalP"/>
    </source>
</evidence>
<proteinExistence type="predicted"/>
<reference evidence="3" key="1">
    <citation type="submission" date="2020-12" db="EMBL/GenBank/DDBJ databases">
        <title>Bacterial taxonomy.</title>
        <authorList>
            <person name="Pan X."/>
        </authorList>
    </citation>
    <scope>NUCLEOTIDE SEQUENCE</scope>
    <source>
        <strain evidence="3">M0105</strain>
    </source>
</reference>
<comment type="caution">
    <text evidence="3">The sequence shown here is derived from an EMBL/GenBank/DDBJ whole genome shotgun (WGS) entry which is preliminary data.</text>
</comment>
<feature type="domain" description="Cell wall hydrolase SleB" evidence="2">
    <location>
        <begin position="78"/>
        <end position="186"/>
    </location>
</feature>
<dbReference type="InterPro" id="IPR042047">
    <property type="entry name" value="SleB_dom1"/>
</dbReference>
<keyword evidence="3" id="KW-0378">Hydrolase</keyword>
<dbReference type="Gene3D" id="1.10.10.2520">
    <property type="entry name" value="Cell wall hydrolase SleB, domain 1"/>
    <property type="match status" value="1"/>
</dbReference>
<name>A0A8J7M654_9RHOB</name>
<dbReference type="GO" id="GO:0016787">
    <property type="term" value="F:hydrolase activity"/>
    <property type="evidence" value="ECO:0007669"/>
    <property type="project" value="UniProtKB-KW"/>
</dbReference>
<organism evidence="3 4">
    <name type="scientific">Thermohalobaculum xanthum</name>
    <dbReference type="NCBI Taxonomy" id="2753746"/>
    <lineage>
        <taxon>Bacteria</taxon>
        <taxon>Pseudomonadati</taxon>
        <taxon>Pseudomonadota</taxon>
        <taxon>Alphaproteobacteria</taxon>
        <taxon>Rhodobacterales</taxon>
        <taxon>Paracoccaceae</taxon>
        <taxon>Thermohalobaculum</taxon>
    </lineage>
</organism>
<dbReference type="AlphaFoldDB" id="A0A8J7M654"/>
<sequence>MMRGPVIAALACLTLAACMGAGEERADGTIARAVPAMSTKPVALQLRDASRFPPADATGPLDDPLTCLARTVYWEAKGEPLTGQSAVAHVVLNRVNADAYPSDVCGVVTQGGPARPCQFSFFCDGRDDTPVEADAYRTAHRVAWEALNGQSDDPTRGATSFHNLSVRPGWATANRRTTKIGHHVFYR</sequence>
<dbReference type="Proteomes" id="UP000655420">
    <property type="component" value="Unassembled WGS sequence"/>
</dbReference>
<dbReference type="Pfam" id="PF07486">
    <property type="entry name" value="Hydrolase_2"/>
    <property type="match status" value="1"/>
</dbReference>
<evidence type="ECO:0000313" key="3">
    <source>
        <dbReference type="EMBL" id="MBK0398793.1"/>
    </source>
</evidence>
<evidence type="ECO:0000313" key="4">
    <source>
        <dbReference type="Proteomes" id="UP000655420"/>
    </source>
</evidence>
<accession>A0A8J7M654</accession>
<dbReference type="Gene3D" id="6.20.240.60">
    <property type="match status" value="1"/>
</dbReference>
<keyword evidence="1" id="KW-0732">Signal</keyword>
<feature type="chain" id="PRO_5035287981" evidence="1">
    <location>
        <begin position="22"/>
        <end position="187"/>
    </location>
</feature>
<gene>
    <name evidence="3" type="ORF">H0I76_06305</name>
</gene>
<evidence type="ECO:0000259" key="2">
    <source>
        <dbReference type="Pfam" id="PF07486"/>
    </source>
</evidence>
<dbReference type="EMBL" id="JAEHHL010000002">
    <property type="protein sequence ID" value="MBK0398793.1"/>
    <property type="molecule type" value="Genomic_DNA"/>
</dbReference>
<dbReference type="PROSITE" id="PS51257">
    <property type="entry name" value="PROKAR_LIPOPROTEIN"/>
    <property type="match status" value="1"/>
</dbReference>
<protein>
    <submittedName>
        <fullName evidence="3">Cell wall hydrolase</fullName>
    </submittedName>
</protein>
<keyword evidence="4" id="KW-1185">Reference proteome</keyword>